<dbReference type="PANTHER" id="PTHR30600:SF9">
    <property type="entry name" value="BLR7738 PROTEIN"/>
    <property type="match status" value="1"/>
</dbReference>
<dbReference type="GO" id="GO:0020037">
    <property type="term" value="F:heme binding"/>
    <property type="evidence" value="ECO:0007669"/>
    <property type="project" value="InterPro"/>
</dbReference>
<dbReference type="InterPro" id="IPR009056">
    <property type="entry name" value="Cyt_c-like_dom"/>
</dbReference>
<keyword evidence="1 4" id="KW-0349">Heme</keyword>
<keyword evidence="2 4" id="KW-0479">Metal-binding</keyword>
<dbReference type="AlphaFoldDB" id="A0A1E7ZD48"/>
<organism evidence="6 7">
    <name type="scientific">Alteromonas confluentis</name>
    <dbReference type="NCBI Taxonomy" id="1656094"/>
    <lineage>
        <taxon>Bacteria</taxon>
        <taxon>Pseudomonadati</taxon>
        <taxon>Pseudomonadota</taxon>
        <taxon>Gammaproteobacteria</taxon>
        <taxon>Alteromonadales</taxon>
        <taxon>Alteromonadaceae</taxon>
        <taxon>Alteromonas/Salinimonas group</taxon>
        <taxon>Alteromonas</taxon>
    </lineage>
</organism>
<evidence type="ECO:0000259" key="5">
    <source>
        <dbReference type="PROSITE" id="PS51007"/>
    </source>
</evidence>
<evidence type="ECO:0000256" key="1">
    <source>
        <dbReference type="ARBA" id="ARBA00022617"/>
    </source>
</evidence>
<evidence type="ECO:0000313" key="7">
    <source>
        <dbReference type="Proteomes" id="UP000175691"/>
    </source>
</evidence>
<dbReference type="Proteomes" id="UP000175691">
    <property type="component" value="Unassembled WGS sequence"/>
</dbReference>
<gene>
    <name evidence="6" type="ORF">BFC18_08595</name>
</gene>
<evidence type="ECO:0000256" key="2">
    <source>
        <dbReference type="ARBA" id="ARBA00022723"/>
    </source>
</evidence>
<accession>A0A1E7ZD48</accession>
<dbReference type="OrthoDB" id="9805202at2"/>
<keyword evidence="7" id="KW-1185">Reference proteome</keyword>
<dbReference type="EMBL" id="MDHN01000015">
    <property type="protein sequence ID" value="OFC71391.1"/>
    <property type="molecule type" value="Genomic_DNA"/>
</dbReference>
<dbReference type="Gene3D" id="1.10.760.10">
    <property type="entry name" value="Cytochrome c-like domain"/>
    <property type="match status" value="1"/>
</dbReference>
<dbReference type="PANTHER" id="PTHR30600">
    <property type="entry name" value="CYTOCHROME C PEROXIDASE-RELATED"/>
    <property type="match status" value="1"/>
</dbReference>
<sequence length="489" mass="53502">MQASLLTMLSVSTIAAEVTYPEGWIKPGESGTFKQSQTHSNASGKVKVLAEGQLVEMSEHPFFQALSENGRACISCHQPSDGLSLSVKTIQDVWSGTQGRDPIFAAWDGSNCPDMPQKEKASHSLLLDRGLFRIQMPWPPAPRYGKEVTPDFDIEVVRDPWGCNSSQKYGPDAAEPSISVYRRPRPVANLKYLTAVGFAYDPKQGVALPRDEISGEFLSGNIMSDNRSVNLKAQMQDASGTHLEMLAALTNEQVEKIEGFILSIYAAQVEDNDAGKLDDGAFGGPELLRDSKPGQLGSIGRAVWSEFEPWEEQKSTGVTPEQADKRASIARGARLFREKMFLISDSAGINSPMGFGNPVLNSCVFCHNMSQMGNDVAPGQVDIGTTTKPFAEPAPELPLFRVTCKGDPHPHYGRSFLTQDPGFGLVTGRCADTGKITLQSMRGLAARAPYFSNGSAKTMGDLVDYYDRRYQINFTEQERQDLINLMNSL</sequence>
<dbReference type="PROSITE" id="PS51007">
    <property type="entry name" value="CYTC"/>
    <property type="match status" value="1"/>
</dbReference>
<comment type="caution">
    <text evidence="6">The sequence shown here is derived from an EMBL/GenBank/DDBJ whole genome shotgun (WGS) entry which is preliminary data.</text>
</comment>
<feature type="domain" description="Cytochrome c" evidence="5">
    <location>
        <begin position="327"/>
        <end position="489"/>
    </location>
</feature>
<name>A0A1E7ZD48_9ALTE</name>
<dbReference type="GO" id="GO:0004130">
    <property type="term" value="F:cytochrome-c peroxidase activity"/>
    <property type="evidence" value="ECO:0007669"/>
    <property type="project" value="TreeGrafter"/>
</dbReference>
<dbReference type="InterPro" id="IPR051395">
    <property type="entry name" value="Cytochrome_c_Peroxidase/MauG"/>
</dbReference>
<dbReference type="SUPFAM" id="SSF46626">
    <property type="entry name" value="Cytochrome c"/>
    <property type="match status" value="1"/>
</dbReference>
<protein>
    <recommendedName>
        <fullName evidence="5">Cytochrome c domain-containing protein</fullName>
    </recommendedName>
</protein>
<evidence type="ECO:0000256" key="3">
    <source>
        <dbReference type="ARBA" id="ARBA00023004"/>
    </source>
</evidence>
<proteinExistence type="predicted"/>
<evidence type="ECO:0000256" key="4">
    <source>
        <dbReference type="PROSITE-ProRule" id="PRU00433"/>
    </source>
</evidence>
<reference evidence="6 7" key="1">
    <citation type="submission" date="2016-08" db="EMBL/GenBank/DDBJ databases">
        <authorList>
            <person name="Seilhamer J.J."/>
        </authorList>
    </citation>
    <scope>NUCLEOTIDE SEQUENCE [LARGE SCALE GENOMIC DNA]</scope>
    <source>
        <strain evidence="6 7">KCTC 42603</strain>
    </source>
</reference>
<dbReference type="STRING" id="1656094.BFC18_08595"/>
<keyword evidence="3 4" id="KW-0408">Iron</keyword>
<dbReference type="InterPro" id="IPR036909">
    <property type="entry name" value="Cyt_c-like_dom_sf"/>
</dbReference>
<dbReference type="GO" id="GO:0009055">
    <property type="term" value="F:electron transfer activity"/>
    <property type="evidence" value="ECO:0007669"/>
    <property type="project" value="InterPro"/>
</dbReference>
<dbReference type="GO" id="GO:0046872">
    <property type="term" value="F:metal ion binding"/>
    <property type="evidence" value="ECO:0007669"/>
    <property type="project" value="UniProtKB-KW"/>
</dbReference>
<evidence type="ECO:0000313" key="6">
    <source>
        <dbReference type="EMBL" id="OFC71391.1"/>
    </source>
</evidence>